<protein>
    <submittedName>
        <fullName evidence="1">Uncharacterized protein</fullName>
    </submittedName>
</protein>
<name>A0A0E9QIZ7_ANGAN</name>
<reference evidence="1" key="1">
    <citation type="submission" date="2014-11" db="EMBL/GenBank/DDBJ databases">
        <authorList>
            <person name="Amaro Gonzalez C."/>
        </authorList>
    </citation>
    <scope>NUCLEOTIDE SEQUENCE</scope>
</reference>
<reference evidence="1" key="2">
    <citation type="journal article" date="2015" name="Fish Shellfish Immunol.">
        <title>Early steps in the European eel (Anguilla anguilla)-Vibrio vulnificus interaction in the gills: Role of the RtxA13 toxin.</title>
        <authorList>
            <person name="Callol A."/>
            <person name="Pajuelo D."/>
            <person name="Ebbesson L."/>
            <person name="Teles M."/>
            <person name="MacKenzie S."/>
            <person name="Amaro C."/>
        </authorList>
    </citation>
    <scope>NUCLEOTIDE SEQUENCE</scope>
</reference>
<sequence length="27" mass="3105">MGKTQLCPVDFHWVLQFPHTVQKHAVG</sequence>
<dbReference type="AlphaFoldDB" id="A0A0E9QIZ7"/>
<proteinExistence type="predicted"/>
<evidence type="ECO:0000313" key="1">
    <source>
        <dbReference type="EMBL" id="JAH16856.1"/>
    </source>
</evidence>
<organism evidence="1">
    <name type="scientific">Anguilla anguilla</name>
    <name type="common">European freshwater eel</name>
    <name type="synonym">Muraena anguilla</name>
    <dbReference type="NCBI Taxonomy" id="7936"/>
    <lineage>
        <taxon>Eukaryota</taxon>
        <taxon>Metazoa</taxon>
        <taxon>Chordata</taxon>
        <taxon>Craniata</taxon>
        <taxon>Vertebrata</taxon>
        <taxon>Euteleostomi</taxon>
        <taxon>Actinopterygii</taxon>
        <taxon>Neopterygii</taxon>
        <taxon>Teleostei</taxon>
        <taxon>Anguilliformes</taxon>
        <taxon>Anguillidae</taxon>
        <taxon>Anguilla</taxon>
    </lineage>
</organism>
<accession>A0A0E9QIZ7</accession>
<dbReference type="EMBL" id="GBXM01091721">
    <property type="protein sequence ID" value="JAH16856.1"/>
    <property type="molecule type" value="Transcribed_RNA"/>
</dbReference>